<proteinExistence type="predicted"/>
<evidence type="ECO:0000313" key="1">
    <source>
        <dbReference type="EMBL" id="WGW05584.1"/>
    </source>
</evidence>
<organism evidence="1 2">
    <name type="scientific">Tropicibacter oceani</name>
    <dbReference type="NCBI Taxonomy" id="3058420"/>
    <lineage>
        <taxon>Bacteria</taxon>
        <taxon>Pseudomonadati</taxon>
        <taxon>Pseudomonadota</taxon>
        <taxon>Alphaproteobacteria</taxon>
        <taxon>Rhodobacterales</taxon>
        <taxon>Roseobacteraceae</taxon>
        <taxon>Tropicibacter</taxon>
    </lineage>
</organism>
<reference evidence="1 2" key="1">
    <citation type="submission" date="2023-05" db="EMBL/GenBank/DDBJ databases">
        <title>YMD87, complete Genome.</title>
        <authorList>
            <person name="Zhang J."/>
            <person name="Xu X."/>
        </authorList>
    </citation>
    <scope>NUCLEOTIDE SEQUENCE [LARGE SCALE GENOMIC DNA]</scope>
    <source>
        <strain evidence="1 2">YMD87</strain>
    </source>
</reference>
<sequence length="87" mass="9640">MPPGESGHIWLTRHGKHAAALIPFHELKVLEAVLGINETARVQQIEKEYHKFRAAKTVQAYEERARLAAGKQVGGALATERKARMVA</sequence>
<dbReference type="EMBL" id="CP124616">
    <property type="protein sequence ID" value="WGW05584.1"/>
    <property type="molecule type" value="Genomic_DNA"/>
</dbReference>
<gene>
    <name evidence="1" type="ORF">QF118_08560</name>
</gene>
<keyword evidence="2" id="KW-1185">Reference proteome</keyword>
<name>A0ABY8QLS6_9RHOB</name>
<accession>A0ABY8QLS6</accession>
<protein>
    <submittedName>
        <fullName evidence="1">Uncharacterized protein</fullName>
    </submittedName>
</protein>
<dbReference type="Proteomes" id="UP001241605">
    <property type="component" value="Chromosome"/>
</dbReference>
<evidence type="ECO:0000313" key="2">
    <source>
        <dbReference type="Proteomes" id="UP001241605"/>
    </source>
</evidence>
<dbReference type="RefSeq" id="WP_282302208.1">
    <property type="nucleotide sequence ID" value="NZ_CP124616.1"/>
</dbReference>